<organism evidence="4 5">
    <name type="scientific">Coturnix japonica</name>
    <name type="common">Japanese quail</name>
    <name type="synonym">Coturnix coturnix japonica</name>
    <dbReference type="NCBI Taxonomy" id="93934"/>
    <lineage>
        <taxon>Eukaryota</taxon>
        <taxon>Metazoa</taxon>
        <taxon>Chordata</taxon>
        <taxon>Craniata</taxon>
        <taxon>Vertebrata</taxon>
        <taxon>Euteleostomi</taxon>
        <taxon>Archelosauria</taxon>
        <taxon>Archosauria</taxon>
        <taxon>Dinosauria</taxon>
        <taxon>Saurischia</taxon>
        <taxon>Theropoda</taxon>
        <taxon>Coelurosauria</taxon>
        <taxon>Aves</taxon>
        <taxon>Neognathae</taxon>
        <taxon>Galloanserae</taxon>
        <taxon>Galliformes</taxon>
        <taxon>Phasianidae</taxon>
        <taxon>Perdicinae</taxon>
        <taxon>Coturnix</taxon>
    </lineage>
</organism>
<evidence type="ECO:0000256" key="3">
    <source>
        <dbReference type="SAM" id="MobiDB-lite"/>
    </source>
</evidence>
<reference evidence="4" key="2">
    <citation type="submission" date="2025-08" db="UniProtKB">
        <authorList>
            <consortium name="Ensembl"/>
        </authorList>
    </citation>
    <scope>IDENTIFICATION</scope>
</reference>
<dbReference type="PANTHER" id="PTHR15941">
    <property type="entry name" value="MYOZENIN"/>
    <property type="match status" value="1"/>
</dbReference>
<dbReference type="GO" id="GO:0030018">
    <property type="term" value="C:Z disc"/>
    <property type="evidence" value="ECO:0007669"/>
    <property type="project" value="InterPro"/>
</dbReference>
<dbReference type="Pfam" id="PF05556">
    <property type="entry name" value="Calsarcin"/>
    <property type="match status" value="1"/>
</dbReference>
<evidence type="ECO:0000256" key="2">
    <source>
        <dbReference type="ARBA" id="ARBA00022553"/>
    </source>
</evidence>
<gene>
    <name evidence="4" type="primary">MYOZ3</name>
</gene>
<dbReference type="PANTHER" id="PTHR15941:SF15">
    <property type="entry name" value="MYOZENIN-3"/>
    <property type="match status" value="1"/>
</dbReference>
<keyword evidence="2" id="KW-0597">Phosphoprotein</keyword>
<dbReference type="GO" id="GO:0015629">
    <property type="term" value="C:actin cytoskeleton"/>
    <property type="evidence" value="ECO:0007669"/>
    <property type="project" value="TreeGrafter"/>
</dbReference>
<dbReference type="GeneTree" id="ENSGT00950000183027"/>
<evidence type="ECO:0000313" key="5">
    <source>
        <dbReference type="Proteomes" id="UP000694412"/>
    </source>
</evidence>
<accession>A0A8C2T2V9</accession>
<dbReference type="GO" id="GO:0031433">
    <property type="term" value="F:telethonin binding"/>
    <property type="evidence" value="ECO:0007669"/>
    <property type="project" value="TreeGrafter"/>
</dbReference>
<name>A0A8C2T2V9_COTJA</name>
<proteinExistence type="inferred from homology"/>
<reference evidence="4" key="3">
    <citation type="submission" date="2025-09" db="UniProtKB">
        <authorList>
            <consortium name="Ensembl"/>
        </authorList>
    </citation>
    <scope>IDENTIFICATION</scope>
</reference>
<keyword evidence="5" id="KW-1185">Reference proteome</keyword>
<dbReference type="Ensembl" id="ENSCJPT00005011470.1">
    <property type="protein sequence ID" value="ENSCJPP00005007387.1"/>
    <property type="gene ID" value="ENSCJPG00005006811.1"/>
</dbReference>
<evidence type="ECO:0000256" key="1">
    <source>
        <dbReference type="ARBA" id="ARBA00009126"/>
    </source>
</evidence>
<dbReference type="Proteomes" id="UP000694412">
    <property type="component" value="Chromosome 13"/>
</dbReference>
<reference evidence="4" key="1">
    <citation type="submission" date="2015-11" db="EMBL/GenBank/DDBJ databases">
        <authorList>
            <consortium name="International Coturnix japonica Genome Analysis Consortium"/>
            <person name="Warren W."/>
            <person name="Burt D.W."/>
            <person name="Antin P.B."/>
            <person name="Lanford R."/>
            <person name="Gros J."/>
            <person name="Wilson R.K."/>
        </authorList>
    </citation>
    <scope>NUCLEOTIDE SEQUENCE [LARGE SCALE GENOMIC DNA]</scope>
</reference>
<dbReference type="GO" id="GO:0051373">
    <property type="term" value="F:FATZ binding"/>
    <property type="evidence" value="ECO:0007669"/>
    <property type="project" value="TreeGrafter"/>
</dbReference>
<dbReference type="AlphaFoldDB" id="A0A8C2T2V9"/>
<dbReference type="InterPro" id="IPR008438">
    <property type="entry name" value="MYOZ"/>
</dbReference>
<feature type="region of interest" description="Disordered" evidence="3">
    <location>
        <begin position="1"/>
        <end position="20"/>
    </location>
</feature>
<comment type="similarity">
    <text evidence="1">Belongs to the myozenin family.</text>
</comment>
<protein>
    <submittedName>
        <fullName evidence="4">Myozenin 3</fullName>
    </submittedName>
</protein>
<evidence type="ECO:0000313" key="4">
    <source>
        <dbReference type="Ensembl" id="ENSCJPP00005007387.1"/>
    </source>
</evidence>
<sequence length="236" mass="26244">MIFNVPSNPSPHLCSPLTSSAPQLDLGKKMSTPQDVMLEELSLSTNRGSQLFQQRQKRMQRFVFEHPSGYRKVCVPGSGQGGAPHLLHFHSELHVAVSPHGGPPEVPKTEKVLHMIKVLNPDSLAPGYSTPLKEVPPEKFNATAIPKGYRSPWYGHMGDKDKAVGSENQLPMKLPHGDFINFNRTPTPFDKAQLSDLFYVPPAELDLSVLDVISRRPNFNRVPQGWARVLPESDEL</sequence>
<dbReference type="GO" id="GO:0003779">
    <property type="term" value="F:actin binding"/>
    <property type="evidence" value="ECO:0007669"/>
    <property type="project" value="TreeGrafter"/>
</dbReference>